<protein>
    <submittedName>
        <fullName evidence="1">Uncharacterized protein</fullName>
    </submittedName>
</protein>
<comment type="caution">
    <text evidence="1">The sequence shown here is derived from an EMBL/GenBank/DDBJ whole genome shotgun (WGS) entry which is preliminary data.</text>
</comment>
<dbReference type="AlphaFoldDB" id="A0A7J7N6H1"/>
<reference evidence="1 2" key="1">
    <citation type="journal article" date="2020" name="IScience">
        <title>Genome Sequencing of the Endangered Kingdonia uniflora (Circaeasteraceae, Ranunculales) Reveals Potential Mechanisms of Evolutionary Specialization.</title>
        <authorList>
            <person name="Sun Y."/>
            <person name="Deng T."/>
            <person name="Zhang A."/>
            <person name="Moore M.J."/>
            <person name="Landis J.B."/>
            <person name="Lin N."/>
            <person name="Zhang H."/>
            <person name="Zhang X."/>
            <person name="Huang J."/>
            <person name="Zhang X."/>
            <person name="Sun H."/>
            <person name="Wang H."/>
        </authorList>
    </citation>
    <scope>NUCLEOTIDE SEQUENCE [LARGE SCALE GENOMIC DNA]</scope>
    <source>
        <strain evidence="1">TB1705</strain>
        <tissue evidence="1">Leaf</tissue>
    </source>
</reference>
<evidence type="ECO:0000313" key="1">
    <source>
        <dbReference type="EMBL" id="KAF6162745.1"/>
    </source>
</evidence>
<dbReference type="EMBL" id="JACGCM010001011">
    <property type="protein sequence ID" value="KAF6162745.1"/>
    <property type="molecule type" value="Genomic_DNA"/>
</dbReference>
<accession>A0A7J7N6H1</accession>
<gene>
    <name evidence="1" type="ORF">GIB67_029014</name>
</gene>
<name>A0A7J7N6H1_9MAGN</name>
<evidence type="ECO:0000313" key="2">
    <source>
        <dbReference type="Proteomes" id="UP000541444"/>
    </source>
</evidence>
<sequence>IASTIEFFFSHDGFFPLRSKTTTSDDFHRFCELIASVCISLYWNTPHICKPPGTVIFCVKKTRQKHAAFNLLLHLLL</sequence>
<proteinExistence type="predicted"/>
<feature type="non-terminal residue" evidence="1">
    <location>
        <position position="77"/>
    </location>
</feature>
<keyword evidence="2" id="KW-1185">Reference proteome</keyword>
<dbReference type="Proteomes" id="UP000541444">
    <property type="component" value="Unassembled WGS sequence"/>
</dbReference>
<organism evidence="1 2">
    <name type="scientific">Kingdonia uniflora</name>
    <dbReference type="NCBI Taxonomy" id="39325"/>
    <lineage>
        <taxon>Eukaryota</taxon>
        <taxon>Viridiplantae</taxon>
        <taxon>Streptophyta</taxon>
        <taxon>Embryophyta</taxon>
        <taxon>Tracheophyta</taxon>
        <taxon>Spermatophyta</taxon>
        <taxon>Magnoliopsida</taxon>
        <taxon>Ranunculales</taxon>
        <taxon>Circaeasteraceae</taxon>
        <taxon>Kingdonia</taxon>
    </lineage>
</organism>